<evidence type="ECO:0000313" key="2">
    <source>
        <dbReference type="Proteomes" id="UP000299102"/>
    </source>
</evidence>
<organism evidence="1 2">
    <name type="scientific">Eumeta variegata</name>
    <name type="common">Bagworm moth</name>
    <name type="synonym">Eumeta japonica</name>
    <dbReference type="NCBI Taxonomy" id="151549"/>
    <lineage>
        <taxon>Eukaryota</taxon>
        <taxon>Metazoa</taxon>
        <taxon>Ecdysozoa</taxon>
        <taxon>Arthropoda</taxon>
        <taxon>Hexapoda</taxon>
        <taxon>Insecta</taxon>
        <taxon>Pterygota</taxon>
        <taxon>Neoptera</taxon>
        <taxon>Endopterygota</taxon>
        <taxon>Lepidoptera</taxon>
        <taxon>Glossata</taxon>
        <taxon>Ditrysia</taxon>
        <taxon>Tineoidea</taxon>
        <taxon>Psychidae</taxon>
        <taxon>Oiketicinae</taxon>
        <taxon>Eumeta</taxon>
    </lineage>
</organism>
<name>A0A4C1TWF1_EUMVA</name>
<proteinExistence type="predicted"/>
<dbReference type="AlphaFoldDB" id="A0A4C1TWF1"/>
<evidence type="ECO:0000313" key="1">
    <source>
        <dbReference type="EMBL" id="GBP18352.1"/>
    </source>
</evidence>
<dbReference type="Proteomes" id="UP000299102">
    <property type="component" value="Unassembled WGS sequence"/>
</dbReference>
<comment type="caution">
    <text evidence="1">The sequence shown here is derived from an EMBL/GenBank/DDBJ whole genome shotgun (WGS) entry which is preliminary data.</text>
</comment>
<gene>
    <name evidence="1" type="ORF">EVAR_14745_1</name>
</gene>
<keyword evidence="2" id="KW-1185">Reference proteome</keyword>
<accession>A0A4C1TWF1</accession>
<sequence length="121" mass="13629">MSRGKRARSNQKQGVTAAHGLATPVKSISPIELVHFRALGSNNKYIQEAREVLYSAAAEAALSPTPHDIHRPLILFTIHYPRPAFIAWFGPAHIVHYSLPKTRVQLFIAWFEHHANRVFAL</sequence>
<protein>
    <submittedName>
        <fullName evidence="1">Uncharacterized protein</fullName>
    </submittedName>
</protein>
<dbReference type="EMBL" id="BGZK01000096">
    <property type="protein sequence ID" value="GBP18352.1"/>
    <property type="molecule type" value="Genomic_DNA"/>
</dbReference>
<reference evidence="1 2" key="1">
    <citation type="journal article" date="2019" name="Commun. Biol.">
        <title>The bagworm genome reveals a unique fibroin gene that provides high tensile strength.</title>
        <authorList>
            <person name="Kono N."/>
            <person name="Nakamura H."/>
            <person name="Ohtoshi R."/>
            <person name="Tomita M."/>
            <person name="Numata K."/>
            <person name="Arakawa K."/>
        </authorList>
    </citation>
    <scope>NUCLEOTIDE SEQUENCE [LARGE SCALE GENOMIC DNA]</scope>
</reference>